<dbReference type="InterPro" id="IPR025669">
    <property type="entry name" value="AAA_dom"/>
</dbReference>
<dbReference type="RefSeq" id="WP_168487812.1">
    <property type="nucleotide sequence ID" value="NZ_JAAZSQ010000017.1"/>
</dbReference>
<dbReference type="InterPro" id="IPR050678">
    <property type="entry name" value="DNA_Partitioning_ATPase"/>
</dbReference>
<dbReference type="PANTHER" id="PTHR13696:SF99">
    <property type="entry name" value="COBYRINIC ACID AC-DIAMIDE SYNTHASE"/>
    <property type="match status" value="1"/>
</dbReference>
<evidence type="ECO:0000259" key="1">
    <source>
        <dbReference type="Pfam" id="PF13614"/>
    </source>
</evidence>
<dbReference type="AlphaFoldDB" id="A0A7X6HF51"/>
<dbReference type="SUPFAM" id="SSF52540">
    <property type="entry name" value="P-loop containing nucleoside triphosphate hydrolases"/>
    <property type="match status" value="1"/>
</dbReference>
<accession>A0A7X6HF51</accession>
<dbReference type="EMBL" id="JAAZSQ010000017">
    <property type="protein sequence ID" value="NKX55931.1"/>
    <property type="molecule type" value="Genomic_DNA"/>
</dbReference>
<dbReference type="Proteomes" id="UP000544090">
    <property type="component" value="Unassembled WGS sequence"/>
</dbReference>
<evidence type="ECO:0000313" key="3">
    <source>
        <dbReference type="Proteomes" id="UP000544090"/>
    </source>
</evidence>
<dbReference type="Pfam" id="PF13614">
    <property type="entry name" value="AAA_31"/>
    <property type="match status" value="1"/>
</dbReference>
<comment type="caution">
    <text evidence="2">The sequence shown here is derived from an EMBL/GenBank/DDBJ whole genome shotgun (WGS) entry which is preliminary data.</text>
</comment>
<dbReference type="InterPro" id="IPR027417">
    <property type="entry name" value="P-loop_NTPase"/>
</dbReference>
<name>A0A7X6HF51_9MICC</name>
<evidence type="ECO:0000313" key="2">
    <source>
        <dbReference type="EMBL" id="NKX55931.1"/>
    </source>
</evidence>
<dbReference type="PANTHER" id="PTHR13696">
    <property type="entry name" value="P-LOOP CONTAINING NUCLEOSIDE TRIPHOSPHATE HYDROLASE"/>
    <property type="match status" value="1"/>
</dbReference>
<sequence length="275" mass="30032">MPAKIVAICNQKGGVGKTTLVTGLAEMFSQVLELRVLVIDADPQYNVTSALGVEQPEFTLNDVLAGDPDQNQKIMPGVAADAVMLAGDAWQPRMTRDESYPALHLIAAERNLATRERDSMIARERRLRTALRGMVDEFDIVLIDCPPSLGLLTVNALTAATHALLVTEPRVSSVEGLNEIATTIGEVQENLNEDLVPVGVVINKVRKGRSDQTHWIEQVHEKWGDLVLDPVLSDRELFSKAQAAAAPLRSYGSAANPLRDDLEKLARTIWNGVQL</sequence>
<keyword evidence="3" id="KW-1185">Reference proteome</keyword>
<feature type="domain" description="AAA" evidence="1">
    <location>
        <begin position="3"/>
        <end position="195"/>
    </location>
</feature>
<dbReference type="CDD" id="cd02042">
    <property type="entry name" value="ParAB_family"/>
    <property type="match status" value="1"/>
</dbReference>
<proteinExistence type="predicted"/>
<protein>
    <submittedName>
        <fullName evidence="2">ParA family protein</fullName>
    </submittedName>
</protein>
<gene>
    <name evidence="2" type="ORF">HGG74_15565</name>
</gene>
<dbReference type="Gene3D" id="3.40.50.300">
    <property type="entry name" value="P-loop containing nucleotide triphosphate hydrolases"/>
    <property type="match status" value="1"/>
</dbReference>
<organism evidence="2 3">
    <name type="scientific">Arthrobacter mobilis</name>
    <dbReference type="NCBI Taxonomy" id="2724944"/>
    <lineage>
        <taxon>Bacteria</taxon>
        <taxon>Bacillati</taxon>
        <taxon>Actinomycetota</taxon>
        <taxon>Actinomycetes</taxon>
        <taxon>Micrococcales</taxon>
        <taxon>Micrococcaceae</taxon>
        <taxon>Arthrobacter</taxon>
    </lineage>
</organism>
<reference evidence="2 3" key="1">
    <citation type="submission" date="2020-04" db="EMBL/GenBank/DDBJ databases">
        <title>Arthrobacter sp. nov.</title>
        <authorList>
            <person name="Liu S."/>
        </authorList>
    </citation>
    <scope>NUCLEOTIDE SEQUENCE [LARGE SCALE GENOMIC DNA]</scope>
    <source>
        <strain evidence="2 3">E918</strain>
    </source>
</reference>